<evidence type="ECO:0000313" key="3">
    <source>
        <dbReference type="EMBL" id="MBM2618510.1"/>
    </source>
</evidence>
<feature type="transmembrane region" description="Helical" evidence="2">
    <location>
        <begin position="130"/>
        <end position="150"/>
    </location>
</feature>
<evidence type="ECO:0000313" key="4">
    <source>
        <dbReference type="Proteomes" id="UP000632138"/>
    </source>
</evidence>
<feature type="transmembrane region" description="Helical" evidence="2">
    <location>
        <begin position="67"/>
        <end position="87"/>
    </location>
</feature>
<feature type="transmembrane region" description="Helical" evidence="2">
    <location>
        <begin position="99"/>
        <end position="118"/>
    </location>
</feature>
<keyword evidence="2" id="KW-0812">Transmembrane</keyword>
<feature type="transmembrane region" description="Helical" evidence="2">
    <location>
        <begin position="156"/>
        <end position="177"/>
    </location>
</feature>
<dbReference type="Proteomes" id="UP000632138">
    <property type="component" value="Unassembled WGS sequence"/>
</dbReference>
<dbReference type="RefSeq" id="WP_203378512.1">
    <property type="nucleotide sequence ID" value="NZ_JAENHP010000007.1"/>
</dbReference>
<reference evidence="3 4" key="1">
    <citation type="submission" date="2021-01" db="EMBL/GenBank/DDBJ databases">
        <title>Actinoplanes sp. nov. LDG1-06 isolated from lichen.</title>
        <authorList>
            <person name="Saeng-In P."/>
            <person name="Phongsopitanun W."/>
            <person name="Kanchanasin P."/>
            <person name="Yuki M."/>
            <person name="Kudo T."/>
            <person name="Ohkuma M."/>
            <person name="Tanasupawat S."/>
        </authorList>
    </citation>
    <scope>NUCLEOTIDE SEQUENCE [LARGE SCALE GENOMIC DNA]</scope>
    <source>
        <strain evidence="3 4">LDG1-06</strain>
    </source>
</reference>
<feature type="region of interest" description="Disordered" evidence="1">
    <location>
        <begin position="1"/>
        <end position="22"/>
    </location>
</feature>
<feature type="transmembrane region" description="Helical" evidence="2">
    <location>
        <begin position="226"/>
        <end position="245"/>
    </location>
</feature>
<accession>A0ABS2AFA4</accession>
<organism evidence="3 4">
    <name type="scientific">Paractinoplanes ovalisporus</name>
    <dbReference type="NCBI Taxonomy" id="2810368"/>
    <lineage>
        <taxon>Bacteria</taxon>
        <taxon>Bacillati</taxon>
        <taxon>Actinomycetota</taxon>
        <taxon>Actinomycetes</taxon>
        <taxon>Micromonosporales</taxon>
        <taxon>Micromonosporaceae</taxon>
        <taxon>Paractinoplanes</taxon>
    </lineage>
</organism>
<dbReference type="EMBL" id="JAENHP010000007">
    <property type="protein sequence ID" value="MBM2618510.1"/>
    <property type="molecule type" value="Genomic_DNA"/>
</dbReference>
<gene>
    <name evidence="3" type="ORF">JIG36_23415</name>
</gene>
<keyword evidence="4" id="KW-1185">Reference proteome</keyword>
<keyword evidence="2" id="KW-1133">Transmembrane helix</keyword>
<proteinExistence type="predicted"/>
<comment type="caution">
    <text evidence="3">The sequence shown here is derived from an EMBL/GenBank/DDBJ whole genome shotgun (WGS) entry which is preliminary data.</text>
</comment>
<evidence type="ECO:0000256" key="1">
    <source>
        <dbReference type="SAM" id="MobiDB-lite"/>
    </source>
</evidence>
<protein>
    <submittedName>
        <fullName evidence="3">Uncharacterized protein</fullName>
    </submittedName>
</protein>
<name>A0ABS2AFA4_9ACTN</name>
<feature type="transmembrane region" description="Helical" evidence="2">
    <location>
        <begin position="197"/>
        <end position="220"/>
    </location>
</feature>
<evidence type="ECO:0000256" key="2">
    <source>
        <dbReference type="SAM" id="Phobius"/>
    </source>
</evidence>
<sequence>MTVDTHDHVLSEPERGRAFPGDFEKSPAGYSQDFECEKSLPGIDRPELGGALQALSGDILTKRSLEVSATSFITIMSIILGVALALLAEKTFPTPSLLVGSQAVCMLMIFIFSFYYHLSISITLRWAPSIVDCALPFVLFSLEIPPSYFLGDVSRWNSWIAVLFFSTAAGAGSTIIWSPISHFGGDRYGQKMLHRLFVELSVILVFGASLLVGVAVVAHLTRAGDLGWGLLSCAIIIAMLVTMVLRMEFRLARFYAYFGVNRPPFN</sequence>
<keyword evidence="2" id="KW-0472">Membrane</keyword>